<dbReference type="EMBL" id="LAZR01017128">
    <property type="protein sequence ID" value="KKM01685.1"/>
    <property type="molecule type" value="Genomic_DNA"/>
</dbReference>
<dbReference type="SUPFAM" id="SSF53448">
    <property type="entry name" value="Nucleotide-diphospho-sugar transferases"/>
    <property type="match status" value="1"/>
</dbReference>
<accession>A0A0F9GS93</accession>
<name>A0A0F9GS93_9ZZZZ</name>
<evidence type="ECO:0000313" key="1">
    <source>
        <dbReference type="EMBL" id="KKM01685.1"/>
    </source>
</evidence>
<protein>
    <recommendedName>
        <fullName evidence="2">Glycosyltransferase 2-like domain-containing protein</fullName>
    </recommendedName>
</protein>
<dbReference type="InterPro" id="IPR029044">
    <property type="entry name" value="Nucleotide-diphossugar_trans"/>
</dbReference>
<sequence length="230" mass="27038">MKKFCIITPDRKDRKEFLEHCKYQMSQQTLQPSKHYIVDYRVIVKGNDLLGRLVYGLNQAAQDGFNICFIIENDDYYPNDYLEKMYDAFIKSRKDMIGIGETYLYHLFKESYNVYIHPLRAPLFCTGFKIDKVLPYLIPPILKPLGISIILIDMYLYNISHTQLSRKIIINGLFKFPESSPIGIKHGIGKCSTRAHTKPVNYRPDKQGKQLQYIRKESLDFYNQLKIEYA</sequence>
<comment type="caution">
    <text evidence="1">The sequence shown here is derived from an EMBL/GenBank/DDBJ whole genome shotgun (WGS) entry which is preliminary data.</text>
</comment>
<reference evidence="1" key="1">
    <citation type="journal article" date="2015" name="Nature">
        <title>Complex archaea that bridge the gap between prokaryotes and eukaryotes.</title>
        <authorList>
            <person name="Spang A."/>
            <person name="Saw J.H."/>
            <person name="Jorgensen S.L."/>
            <person name="Zaremba-Niedzwiedzka K."/>
            <person name="Martijn J."/>
            <person name="Lind A.E."/>
            <person name="van Eijk R."/>
            <person name="Schleper C."/>
            <person name="Guy L."/>
            <person name="Ettema T.J."/>
        </authorList>
    </citation>
    <scope>NUCLEOTIDE SEQUENCE</scope>
</reference>
<organism evidence="1">
    <name type="scientific">marine sediment metagenome</name>
    <dbReference type="NCBI Taxonomy" id="412755"/>
    <lineage>
        <taxon>unclassified sequences</taxon>
        <taxon>metagenomes</taxon>
        <taxon>ecological metagenomes</taxon>
    </lineage>
</organism>
<dbReference type="AlphaFoldDB" id="A0A0F9GS93"/>
<evidence type="ECO:0008006" key="2">
    <source>
        <dbReference type="Google" id="ProtNLM"/>
    </source>
</evidence>
<proteinExistence type="predicted"/>
<gene>
    <name evidence="1" type="ORF">LCGC14_1791920</name>
</gene>